<sequence>MTPPRCRKSGITMDIGDDQIISVSLVLALLLLSRVRDLLDNSGLFAATMTGLTVSLMGHWTWLIALFTFLVIGSLATKWKFEEKTLLSLEEANEGLRSWKNVLANGGAVSIMAIYNFIFPGEEWIYFAAIASISVALSDTLASEIGSLDTRTRSITTLQSVPAGTNGGMSPTGTIAALIGAVIISIIGVIFSPENSTINDINLLLMLTLIGWLGCQVDSILGAVLENRGYLGKHSVNFLATFSGSLMAIIFYYQFL</sequence>
<name>A0A1B1TBU0_9ARCH</name>
<dbReference type="Pfam" id="PF01940">
    <property type="entry name" value="DUF92"/>
    <property type="match status" value="1"/>
</dbReference>
<evidence type="ECO:0000256" key="6">
    <source>
        <dbReference type="SAM" id="Phobius"/>
    </source>
</evidence>
<dbReference type="GO" id="GO:0016020">
    <property type="term" value="C:membrane"/>
    <property type="evidence" value="ECO:0007669"/>
    <property type="project" value="UniProtKB-SubCell"/>
</dbReference>
<feature type="transmembrane region" description="Helical" evidence="6">
    <location>
        <begin position="59"/>
        <end position="77"/>
    </location>
</feature>
<accession>A0A1B1TBU0</accession>
<evidence type="ECO:0000256" key="1">
    <source>
        <dbReference type="ARBA" id="ARBA00004141"/>
    </source>
</evidence>
<evidence type="ECO:0000256" key="5">
    <source>
        <dbReference type="ARBA" id="ARBA00023136"/>
    </source>
</evidence>
<evidence type="ECO:0000256" key="3">
    <source>
        <dbReference type="ARBA" id="ARBA00022692"/>
    </source>
</evidence>
<feature type="transmembrane region" description="Helical" evidence="6">
    <location>
        <begin position="169"/>
        <end position="191"/>
    </location>
</feature>
<dbReference type="PANTHER" id="PTHR13353">
    <property type="entry name" value="TRANSMEMBRANE PROTEIN 19"/>
    <property type="match status" value="1"/>
</dbReference>
<feature type="transmembrane region" description="Helical" evidence="6">
    <location>
        <begin position="203"/>
        <end position="224"/>
    </location>
</feature>
<feature type="transmembrane region" description="Helical" evidence="6">
    <location>
        <begin position="236"/>
        <end position="255"/>
    </location>
</feature>
<comment type="similarity">
    <text evidence="2">Belongs to the TMEM19 family.</text>
</comment>
<proteinExistence type="inferred from homology"/>
<reference evidence="7" key="2">
    <citation type="journal article" date="2015" name="ISME J.">
        <title>A new class of marine Euryarchaeota group II from the Mediterranean deep chlorophyll maximum.</title>
        <authorList>
            <person name="Martin-Cuadrado A.B."/>
            <person name="Garcia-Heredia I."/>
            <person name="Molto A.G."/>
            <person name="Lopez-Ubeda R."/>
            <person name="Kimes N."/>
            <person name="Lopez-Garcia P."/>
            <person name="Moreira D."/>
            <person name="Rodriguez-Valera F."/>
        </authorList>
    </citation>
    <scope>NUCLEOTIDE SEQUENCE</scope>
</reference>
<evidence type="ECO:0000256" key="4">
    <source>
        <dbReference type="ARBA" id="ARBA00022989"/>
    </source>
</evidence>
<dbReference type="EMBL" id="KP211851">
    <property type="protein sequence ID" value="ANV79752.1"/>
    <property type="molecule type" value="Genomic_DNA"/>
</dbReference>
<comment type="subcellular location">
    <subcellularLocation>
        <location evidence="1">Membrane</location>
        <topology evidence="1">Multi-pass membrane protein</topology>
    </subcellularLocation>
</comment>
<evidence type="ECO:0000256" key="2">
    <source>
        <dbReference type="ARBA" id="ARBA00009012"/>
    </source>
</evidence>
<feature type="transmembrane region" description="Helical" evidence="6">
    <location>
        <begin position="20"/>
        <end position="39"/>
    </location>
</feature>
<dbReference type="InterPro" id="IPR002794">
    <property type="entry name" value="DUF92_TMEM19"/>
</dbReference>
<evidence type="ECO:0000313" key="7">
    <source>
        <dbReference type="EMBL" id="ANV79752.1"/>
    </source>
</evidence>
<keyword evidence="4 6" id="KW-1133">Transmembrane helix</keyword>
<organism evidence="7">
    <name type="scientific">Candidatus Thalassarchaea marina</name>
    <dbReference type="NCBI Taxonomy" id="1680828"/>
    <lineage>
        <taxon>Archaea</taxon>
        <taxon>Methanobacteriati</taxon>
        <taxon>Thermoplasmatota</taxon>
        <taxon>Candidatus Poseidoniia</taxon>
        <taxon>Candidatus Poseidoniia incertae sedis</taxon>
    </lineage>
</organism>
<evidence type="ECO:0008006" key="8">
    <source>
        <dbReference type="Google" id="ProtNLM"/>
    </source>
</evidence>
<keyword evidence="3 6" id="KW-0812">Transmembrane</keyword>
<feature type="transmembrane region" description="Helical" evidence="6">
    <location>
        <begin position="98"/>
        <end position="118"/>
    </location>
</feature>
<protein>
    <recommendedName>
        <fullName evidence="8">DUF92 domain-containing protein</fullName>
    </recommendedName>
</protein>
<dbReference type="PANTHER" id="PTHR13353:SF5">
    <property type="entry name" value="TRANSMEMBRANE PROTEIN 19"/>
    <property type="match status" value="1"/>
</dbReference>
<keyword evidence="5 6" id="KW-0472">Membrane</keyword>
<reference evidence="7" key="1">
    <citation type="submission" date="2014-11" db="EMBL/GenBank/DDBJ databases">
        <authorList>
            <person name="Zhu J."/>
            <person name="Qi W."/>
            <person name="Song R."/>
        </authorList>
    </citation>
    <scope>NUCLEOTIDE SEQUENCE</scope>
</reference>
<dbReference type="AlphaFoldDB" id="A0A1B1TBU0"/>